<evidence type="ECO:0000256" key="1">
    <source>
        <dbReference type="ARBA" id="ARBA00005558"/>
    </source>
</evidence>
<evidence type="ECO:0000313" key="7">
    <source>
        <dbReference type="Proteomes" id="UP000295611"/>
    </source>
</evidence>
<dbReference type="SUPFAM" id="SSF69279">
    <property type="entry name" value="Phage tail proteins"/>
    <property type="match status" value="2"/>
</dbReference>
<dbReference type="Gene3D" id="2.30.110.50">
    <property type="match status" value="1"/>
</dbReference>
<dbReference type="Gene3D" id="4.10.220.110">
    <property type="match status" value="1"/>
</dbReference>
<protein>
    <submittedName>
        <fullName evidence="6">Type VI secretion system secreted protein VgrG</fullName>
    </submittedName>
</protein>
<name>A0A4R7AWX9_9NEIS</name>
<dbReference type="InterPro" id="IPR006531">
    <property type="entry name" value="Gp5/Vgr_OB"/>
</dbReference>
<evidence type="ECO:0000256" key="2">
    <source>
        <dbReference type="SAM" id="MobiDB-lite"/>
    </source>
</evidence>
<dbReference type="AlphaFoldDB" id="A0A4R7AWX9"/>
<comment type="caution">
    <text evidence="6">The sequence shown here is derived from an EMBL/GenBank/DDBJ whole genome shotgun (WGS) entry which is preliminary data.</text>
</comment>
<feature type="compositionally biased region" description="Polar residues" evidence="2">
    <location>
        <begin position="851"/>
        <end position="868"/>
    </location>
</feature>
<dbReference type="NCBIfam" id="TIGR03361">
    <property type="entry name" value="VI_Rhs_Vgr"/>
    <property type="match status" value="1"/>
</dbReference>
<evidence type="ECO:0000259" key="5">
    <source>
        <dbReference type="Pfam" id="PF13296"/>
    </source>
</evidence>
<dbReference type="Proteomes" id="UP000295611">
    <property type="component" value="Unassembled WGS sequence"/>
</dbReference>
<keyword evidence="7" id="KW-1185">Reference proteome</keyword>
<feature type="region of interest" description="Disordered" evidence="2">
    <location>
        <begin position="797"/>
        <end position="873"/>
    </location>
</feature>
<dbReference type="SUPFAM" id="SSF69255">
    <property type="entry name" value="gp5 N-terminal domain-like"/>
    <property type="match status" value="1"/>
</dbReference>
<dbReference type="InterPro" id="IPR028244">
    <property type="entry name" value="T6SS_Rhs_Vgr_dom"/>
</dbReference>
<comment type="similarity">
    <text evidence="1">Belongs to the VgrG protein family.</text>
</comment>
<dbReference type="Gene3D" id="3.55.50.10">
    <property type="entry name" value="Baseplate protein-like domains"/>
    <property type="match status" value="1"/>
</dbReference>
<dbReference type="EMBL" id="SNZP01000017">
    <property type="protein sequence ID" value="TDR72068.1"/>
    <property type="molecule type" value="Genomic_DNA"/>
</dbReference>
<dbReference type="SUPFAM" id="SSF69349">
    <property type="entry name" value="Phage fibre proteins"/>
    <property type="match status" value="1"/>
</dbReference>
<feature type="domain" description="Gp5/Type VI secretion system Vgr protein OB-fold" evidence="3">
    <location>
        <begin position="452"/>
        <end position="503"/>
    </location>
</feature>
<dbReference type="NCBIfam" id="TIGR01646">
    <property type="entry name" value="vgr_GE"/>
    <property type="match status" value="1"/>
</dbReference>
<reference evidence="6 7" key="1">
    <citation type="submission" date="2019-03" db="EMBL/GenBank/DDBJ databases">
        <title>Genomic Encyclopedia of Type Strains, Phase III (KMG-III): the genomes of soil and plant-associated and newly described type strains.</title>
        <authorList>
            <person name="Whitman W."/>
        </authorList>
    </citation>
    <scope>NUCLEOTIDE SEQUENCE [LARGE SCALE GENOMIC DNA]</scope>
    <source>
        <strain evidence="6 7">CECT 8976</strain>
    </source>
</reference>
<evidence type="ECO:0000313" key="6">
    <source>
        <dbReference type="EMBL" id="TDR72068.1"/>
    </source>
</evidence>
<dbReference type="Pfam" id="PF05954">
    <property type="entry name" value="Phage_GPD"/>
    <property type="match status" value="1"/>
</dbReference>
<accession>A0A4R7AWX9</accession>
<dbReference type="Gene3D" id="2.40.50.230">
    <property type="entry name" value="Gp5 N-terminal domain"/>
    <property type="match status" value="1"/>
</dbReference>
<proteinExistence type="inferred from homology"/>
<dbReference type="InterPro" id="IPR006533">
    <property type="entry name" value="T6SS_Vgr_RhsGE"/>
</dbReference>
<dbReference type="OrthoDB" id="1907165at2"/>
<sequence length="887" mass="95297">MDFSSLLAAFASAFTQDQRLLSLQLGDDQQWDGVLLPQSVEGSEAVSDSYRYTVDCLSANGNLPLKNLLGLSARLAIQDQNGEPVLRGGVVSQAQALGSDGGFSRYRLVIVPPIALLTHRVTSRVFQDQSVPDIVKQVIAEHQANNPVFTHLQTLVFQLSGQHAPRSYTLQYRESDYDFLRRLMHEEGLAWRFEHVSSGSTLQSQLTVFDDPFSLPQSAQQRVRFQRADATESEDGLTDWQAQRQLTSGQVSLASFDYKAVQTGHGQDSSTRALSDSERAAQSTLEDYQPQTLYYASDADGLTRYAQQRQQAHDLAAQGFQGGGTLRGLHAGHWFRLDNHPAHDSQPADQREFVVTKQQFNARNNLPEALKQSLSSTPDSAPFTTQFNAQPRGLPLSPPYANTALAKPTAPGVQTATVVGPADQEVFTDESGRIKIQLHWQRGQEHPEAGAASDERSSCWIRVAMPSAGAGWGHQFIPRIGQEVLVDFIEGDIDRPVVTGVLYNGSHTPAQFSGAGNLPGNKTLSGIKSKEHQGSGFGELLFDDTSGQTRTRLSNEHGSTQLNQGFLTHPRIDGKAEPRGEGFELRTDLQGAIRAAKGLLLSTHAQAKAKDGQLAREELVGLLEMALSMAQSLSSQADTHQADPTDTAPQQQLADDIKQWHGGSNTAKDQAGGGKAILALGAPQGIAIASEASIQQVSGGSHDVVTVKDHNLTIGQHFRLRVGQSLSLFAQQLGMKLIAAAGKIRIQAQSDDIEIGAAKKLHLYALEELILEAPKVTIKASNAGAEYGGGIVTKTTATHQQHAASHSMDGPASVSAAPPNMPQSTMATHEQFGVSGRAGQARPDLRHDVRNGQSQPEGAGSTDGSGATPTLAGRAIDALKMTLKRSG</sequence>
<gene>
    <name evidence="6" type="ORF">DFP86_11777</name>
</gene>
<dbReference type="Pfam" id="PF10106">
    <property type="entry name" value="DUF2345"/>
    <property type="match status" value="1"/>
</dbReference>
<dbReference type="InterPro" id="IPR018769">
    <property type="entry name" value="VgrG2_DUF2345"/>
</dbReference>
<dbReference type="Pfam" id="PF04717">
    <property type="entry name" value="Phage_base_V"/>
    <property type="match status" value="1"/>
</dbReference>
<feature type="domain" description="DUF2345" evidence="4">
    <location>
        <begin position="669"/>
        <end position="812"/>
    </location>
</feature>
<dbReference type="InterPro" id="IPR017847">
    <property type="entry name" value="T6SS_RhsGE_Vgr_subset"/>
</dbReference>
<feature type="compositionally biased region" description="Low complexity" evidence="2">
    <location>
        <begin position="797"/>
        <end position="807"/>
    </location>
</feature>
<evidence type="ECO:0000259" key="4">
    <source>
        <dbReference type="Pfam" id="PF10106"/>
    </source>
</evidence>
<organism evidence="6 7">
    <name type="scientific">Paludibacterium purpuratum</name>
    <dbReference type="NCBI Taxonomy" id="1144873"/>
    <lineage>
        <taxon>Bacteria</taxon>
        <taxon>Pseudomonadati</taxon>
        <taxon>Pseudomonadota</taxon>
        <taxon>Betaproteobacteria</taxon>
        <taxon>Neisseriales</taxon>
        <taxon>Chromobacteriaceae</taxon>
        <taxon>Paludibacterium</taxon>
    </lineage>
</organism>
<dbReference type="RefSeq" id="WP_133683735.1">
    <property type="nucleotide sequence ID" value="NZ_SNZP01000017.1"/>
</dbReference>
<evidence type="ECO:0000259" key="3">
    <source>
        <dbReference type="Pfam" id="PF04717"/>
    </source>
</evidence>
<dbReference type="Pfam" id="PF13296">
    <property type="entry name" value="T6SS_Vgr"/>
    <property type="match status" value="1"/>
</dbReference>
<dbReference type="InterPro" id="IPR037026">
    <property type="entry name" value="Vgr_OB-fold_dom_sf"/>
</dbReference>
<feature type="domain" description="Putative type VI secretion system Rhs element associated Vgr" evidence="5">
    <location>
        <begin position="530"/>
        <end position="637"/>
    </location>
</feature>